<dbReference type="AlphaFoldDB" id="G5IK27"/>
<organism evidence="1 2">
    <name type="scientific">Hungatella hathewayi WAL-18680</name>
    <dbReference type="NCBI Taxonomy" id="742737"/>
    <lineage>
        <taxon>Bacteria</taxon>
        <taxon>Bacillati</taxon>
        <taxon>Bacillota</taxon>
        <taxon>Clostridia</taxon>
        <taxon>Lachnospirales</taxon>
        <taxon>Lachnospiraceae</taxon>
        <taxon>Hungatella</taxon>
    </lineage>
</organism>
<name>G5IK27_9FIRM</name>
<proteinExistence type="predicted"/>
<comment type="caution">
    <text evidence="1">The sequence shown here is derived from an EMBL/GenBank/DDBJ whole genome shotgun (WGS) entry which is preliminary data.</text>
</comment>
<dbReference type="Proteomes" id="UP000005384">
    <property type="component" value="Unassembled WGS sequence"/>
</dbReference>
<keyword evidence="2" id="KW-1185">Reference proteome</keyword>
<dbReference type="OrthoDB" id="1645744at2"/>
<dbReference type="PATRIC" id="fig|742737.3.peg.3838"/>
<gene>
    <name evidence="1" type="ORF">HMPREF9473_03855</name>
</gene>
<dbReference type="Gene3D" id="3.90.1720.10">
    <property type="entry name" value="endopeptidase domain like (from Nostoc punctiforme)"/>
    <property type="match status" value="1"/>
</dbReference>
<accession>G5IK27</accession>
<dbReference type="RefSeq" id="WP_006781846.1">
    <property type="nucleotide sequence ID" value="NZ_CP040506.1"/>
</dbReference>
<dbReference type="EMBL" id="ADLN01000107">
    <property type="protein sequence ID" value="EHI58091.1"/>
    <property type="molecule type" value="Genomic_DNA"/>
</dbReference>
<reference evidence="1 2" key="1">
    <citation type="submission" date="2011-08" db="EMBL/GenBank/DDBJ databases">
        <title>The Genome Sequence of Clostridium hathewayi WAL-18680.</title>
        <authorList>
            <consortium name="The Broad Institute Genome Sequencing Platform"/>
            <person name="Earl A."/>
            <person name="Ward D."/>
            <person name="Feldgarden M."/>
            <person name="Gevers D."/>
            <person name="Finegold S.M."/>
            <person name="Summanen P.H."/>
            <person name="Molitoris D.R."/>
            <person name="Song M."/>
            <person name="Daigneault M."/>
            <person name="Allen-Vercoe E."/>
            <person name="Young S.K."/>
            <person name="Zeng Q."/>
            <person name="Gargeya S."/>
            <person name="Fitzgerald M."/>
            <person name="Haas B."/>
            <person name="Abouelleil A."/>
            <person name="Alvarado L."/>
            <person name="Arachchi H.M."/>
            <person name="Berlin A."/>
            <person name="Brown A."/>
            <person name="Chapman S.B."/>
            <person name="Chen Z."/>
            <person name="Dunbar C."/>
            <person name="Freedman E."/>
            <person name="Gearin G."/>
            <person name="Gellesch M."/>
            <person name="Goldberg J."/>
            <person name="Griggs A."/>
            <person name="Gujja S."/>
            <person name="Heiman D."/>
            <person name="Howarth C."/>
            <person name="Larson L."/>
            <person name="Lui A."/>
            <person name="MacDonald P.J.P."/>
            <person name="Montmayeur A."/>
            <person name="Murphy C."/>
            <person name="Neiman D."/>
            <person name="Pearson M."/>
            <person name="Priest M."/>
            <person name="Roberts A."/>
            <person name="Saif S."/>
            <person name="Shea T."/>
            <person name="Shenoy N."/>
            <person name="Sisk P."/>
            <person name="Stolte C."/>
            <person name="Sykes S."/>
            <person name="Wortman J."/>
            <person name="Nusbaum C."/>
            <person name="Birren B."/>
        </authorList>
    </citation>
    <scope>NUCLEOTIDE SEQUENCE [LARGE SCALE GENOMIC DNA]</scope>
    <source>
        <strain evidence="1 2">WAL-18680</strain>
    </source>
</reference>
<dbReference type="HOGENOM" id="CLU_100909_0_0_9"/>
<protein>
    <submittedName>
        <fullName evidence="1">Uncharacterized protein</fullName>
    </submittedName>
</protein>
<evidence type="ECO:0000313" key="1">
    <source>
        <dbReference type="EMBL" id="EHI58091.1"/>
    </source>
</evidence>
<sequence length="227" mass="26629">MKELYVLLLYLPSTFGRLSQMATRYPYTHVAISLDDSYTYFYAFSRLRAKTPPISGYIEEKRVYYTLGEDVPIQTKIFRVPVTEEGYARAVAYMDEVKRDREIMYNLLNMLLIPVFGGHPVYKAFHCGEFIAKVLEQAGVELKKPYYRYTPRLFAKLLGEYEIFEGVLENDLSEGMEDDFFRETPRGEYLGKTCYIIRELLYRQMFHKASPGFRPEAVRFVVEDGKL</sequence>
<evidence type="ECO:0000313" key="2">
    <source>
        <dbReference type="Proteomes" id="UP000005384"/>
    </source>
</evidence>